<organism evidence="1 2">
    <name type="scientific">Coprobacter secundus subsp. similis</name>
    <dbReference type="NCBI Taxonomy" id="2751153"/>
    <lineage>
        <taxon>Bacteria</taxon>
        <taxon>Pseudomonadati</taxon>
        <taxon>Bacteroidota</taxon>
        <taxon>Bacteroidia</taxon>
        <taxon>Bacteroidales</taxon>
        <taxon>Barnesiellaceae</taxon>
        <taxon>Coprobacter</taxon>
    </lineage>
</organism>
<proteinExistence type="predicted"/>
<dbReference type="Proteomes" id="UP000594042">
    <property type="component" value="Chromosome"/>
</dbReference>
<reference evidence="2" key="1">
    <citation type="submission" date="2020-07" db="EMBL/GenBank/DDBJ databases">
        <title>Complete genome sequencing of Coprobacter sp. strain 2CBH44.</title>
        <authorList>
            <person name="Sakamoto M."/>
            <person name="Murakami T."/>
            <person name="Mori H."/>
        </authorList>
    </citation>
    <scope>NUCLEOTIDE SEQUENCE [LARGE SCALE GENOMIC DNA]</scope>
    <source>
        <strain evidence="2">2CBH44</strain>
    </source>
</reference>
<evidence type="ECO:0000313" key="1">
    <source>
        <dbReference type="EMBL" id="BCI64882.1"/>
    </source>
</evidence>
<name>A0A7G1I1D4_9BACT</name>
<keyword evidence="2" id="KW-1185">Reference proteome</keyword>
<evidence type="ECO:0000313" key="2">
    <source>
        <dbReference type="Proteomes" id="UP000594042"/>
    </source>
</evidence>
<protein>
    <submittedName>
        <fullName evidence="1">Uncharacterized protein</fullName>
    </submittedName>
</protein>
<gene>
    <name evidence="1" type="ORF">Cop2CBH44_32350</name>
</gene>
<dbReference type="EMBL" id="AP023322">
    <property type="protein sequence ID" value="BCI64882.1"/>
    <property type="molecule type" value="Genomic_DNA"/>
</dbReference>
<dbReference type="AlphaFoldDB" id="A0A7G1I1D4"/>
<sequence>MKEIIIDGNRYDVDNNTDVTLDYKSPFFSDISKLKPNRSYTIKLPFTAINRKNIENSYLIDVVSLFPYQKKSCEYWKNGLPIIQRGNAYLLACTSSIEVAATWGNGTAIVNIGDKKMTEITGISEEYIEWDDSIEIGITEKGNIHYSKIDFGMGLDKRYTRPVVSVKYLFDKIFENAGLDYSINTEAKNLLDKLWIPLLSNNPDENTFNHNYCSCDVIVDDLWANGAVGLNNFIKTTNTIEFLYHQVDGGSYAVLKATEDIKVTIRFNAYMNVFTDNENCYLIFSDGREIAIAPEGHSYSFNGTFEMDKGTFVHIEQHSKNNYGNGKIYIENIETKEVPFGTVFPIDINLPDIKQIDFLKSIMQMMCLFAHPDTDNPNLINLYSIDTLYNNKVNARDWTNKLLSRVPEEQKFTFGSYSKQNWMRYKEDDTVSINADDYLTVDNEYLETSQDLFTLSFSATDEKNGMAFISLYEQEEDKINENSGISPRILVDNYVTGEGWKALFLPYLSFSGESGLRNSYYTKYQEIIRQPRVISVKCALSDYDLYTLDLTIPVYFRQYGAYFAIINLKTGDKASTVQLLKL</sequence>
<dbReference type="KEGG" id="copr:Cop2CBH44_32350"/>
<dbReference type="RefSeq" id="WP_200755232.1">
    <property type="nucleotide sequence ID" value="NZ_AP023322.1"/>
</dbReference>
<accession>A0A7G1I1D4</accession>